<dbReference type="InterPro" id="IPR015421">
    <property type="entry name" value="PyrdxlP-dep_Trfase_major"/>
</dbReference>
<reference evidence="8 9" key="1">
    <citation type="journal article" date="2018" name="Nat. Biotechnol.">
        <title>A standardized bacterial taxonomy based on genome phylogeny substantially revises the tree of life.</title>
        <authorList>
            <person name="Parks D.H."/>
            <person name="Chuvochina M."/>
            <person name="Waite D.W."/>
            <person name="Rinke C."/>
            <person name="Skarshewski A."/>
            <person name="Chaumeil P.A."/>
            <person name="Hugenholtz P."/>
        </authorList>
    </citation>
    <scope>NUCLEOTIDE SEQUENCE [LARGE SCALE GENOMIC DNA]</scope>
    <source>
        <strain evidence="8">UBA11978</strain>
    </source>
</reference>
<evidence type="ECO:0000256" key="2">
    <source>
        <dbReference type="ARBA" id="ARBA00012224"/>
    </source>
</evidence>
<accession>A0A350P2M8</accession>
<feature type="region of interest" description="Disordered" evidence="6">
    <location>
        <begin position="18"/>
        <end position="37"/>
    </location>
</feature>
<keyword evidence="3" id="KW-0663">Pyridoxal phosphate</keyword>
<evidence type="ECO:0000256" key="5">
    <source>
        <dbReference type="ARBA" id="ARBA00037974"/>
    </source>
</evidence>
<dbReference type="Gene3D" id="3.90.1150.10">
    <property type="entry name" value="Aspartate Aminotransferase, domain 1"/>
    <property type="match status" value="1"/>
</dbReference>
<dbReference type="AlphaFoldDB" id="A0A350P2M8"/>
<organism evidence="8 9">
    <name type="scientific">Alteromonas australica</name>
    <dbReference type="NCBI Taxonomy" id="589873"/>
    <lineage>
        <taxon>Bacteria</taxon>
        <taxon>Pseudomonadati</taxon>
        <taxon>Pseudomonadota</taxon>
        <taxon>Gammaproteobacteria</taxon>
        <taxon>Alteromonadales</taxon>
        <taxon>Alteromonadaceae</taxon>
        <taxon>Alteromonas/Salinimonas group</taxon>
        <taxon>Alteromonas</taxon>
    </lineage>
</organism>
<dbReference type="EC" id="4.4.1.13" evidence="2"/>
<dbReference type="SUPFAM" id="SSF53383">
    <property type="entry name" value="PLP-dependent transferases"/>
    <property type="match status" value="1"/>
</dbReference>
<feature type="compositionally biased region" description="Polar residues" evidence="6">
    <location>
        <begin position="25"/>
        <end position="37"/>
    </location>
</feature>
<feature type="domain" description="Aminotransferase class I/classII large" evidence="7">
    <location>
        <begin position="116"/>
        <end position="221"/>
    </location>
</feature>
<dbReference type="EMBL" id="DNAN01000256">
    <property type="protein sequence ID" value="HAW75545.1"/>
    <property type="molecule type" value="Genomic_DNA"/>
</dbReference>
<gene>
    <name evidence="8" type="ORF">DCW74_07405</name>
</gene>
<comment type="caution">
    <text evidence="8">The sequence shown here is derived from an EMBL/GenBank/DDBJ whole genome shotgun (WGS) entry which is preliminary data.</text>
</comment>
<sequence length="231" mass="24290">MGLTEAKQPRSLLSKMDASYHAASGKNSPMPNVSNGQAGQACWHAQWTAPSLHEGGDHTCNTPMAKDNLAHTRTKFLSQQTGESTTPVDPLGMGIADMDCPPPGVIGKRLAAALSSHYGYHDIHHATANAVSHWFKPQGTQHRETNSPVSPHSVVGVASVVSAVDVALKTFCQPGDSIMILTPTYGPLKACIALNGMQAHDIAISTSSKAAHSINLNALCENASAMVLCHP</sequence>
<evidence type="ECO:0000256" key="6">
    <source>
        <dbReference type="SAM" id="MobiDB-lite"/>
    </source>
</evidence>
<dbReference type="InterPro" id="IPR015422">
    <property type="entry name" value="PyrdxlP-dep_Trfase_small"/>
</dbReference>
<dbReference type="InterPro" id="IPR015424">
    <property type="entry name" value="PyrdxlP-dep_Trfase"/>
</dbReference>
<dbReference type="GO" id="GO:0047804">
    <property type="term" value="F:cysteine-S-conjugate beta-lyase activity"/>
    <property type="evidence" value="ECO:0007669"/>
    <property type="project" value="UniProtKB-EC"/>
</dbReference>
<dbReference type="GO" id="GO:0030170">
    <property type="term" value="F:pyridoxal phosphate binding"/>
    <property type="evidence" value="ECO:0007669"/>
    <property type="project" value="InterPro"/>
</dbReference>
<dbReference type="InterPro" id="IPR004839">
    <property type="entry name" value="Aminotransferase_I/II_large"/>
</dbReference>
<evidence type="ECO:0000259" key="7">
    <source>
        <dbReference type="Pfam" id="PF00155"/>
    </source>
</evidence>
<dbReference type="Proteomes" id="UP000263517">
    <property type="component" value="Unassembled WGS sequence"/>
</dbReference>
<evidence type="ECO:0000313" key="9">
    <source>
        <dbReference type="Proteomes" id="UP000263517"/>
    </source>
</evidence>
<evidence type="ECO:0000256" key="4">
    <source>
        <dbReference type="ARBA" id="ARBA00023239"/>
    </source>
</evidence>
<feature type="non-terminal residue" evidence="8">
    <location>
        <position position="231"/>
    </location>
</feature>
<dbReference type="Pfam" id="PF00155">
    <property type="entry name" value="Aminotran_1_2"/>
    <property type="match status" value="1"/>
</dbReference>
<proteinExistence type="inferred from homology"/>
<dbReference type="Gene3D" id="3.40.640.10">
    <property type="entry name" value="Type I PLP-dependent aspartate aminotransferase-like (Major domain)"/>
    <property type="match status" value="1"/>
</dbReference>
<comment type="cofactor">
    <cofactor evidence="1">
        <name>pyridoxal 5'-phosphate</name>
        <dbReference type="ChEBI" id="CHEBI:597326"/>
    </cofactor>
</comment>
<name>A0A350P2M8_9ALTE</name>
<dbReference type="InterPro" id="IPR051798">
    <property type="entry name" value="Class-II_PLP-Dep_Aminotrans"/>
</dbReference>
<evidence type="ECO:0000313" key="8">
    <source>
        <dbReference type="EMBL" id="HAW75545.1"/>
    </source>
</evidence>
<keyword evidence="4" id="KW-0456">Lyase</keyword>
<dbReference type="PANTHER" id="PTHR43525:SF1">
    <property type="entry name" value="PROTEIN MALY"/>
    <property type="match status" value="1"/>
</dbReference>
<evidence type="ECO:0000256" key="1">
    <source>
        <dbReference type="ARBA" id="ARBA00001933"/>
    </source>
</evidence>
<protein>
    <recommendedName>
        <fullName evidence="2">cysteine-S-conjugate beta-lyase</fullName>
        <ecNumber evidence="2">4.4.1.13</ecNumber>
    </recommendedName>
</protein>
<dbReference type="PANTHER" id="PTHR43525">
    <property type="entry name" value="PROTEIN MALY"/>
    <property type="match status" value="1"/>
</dbReference>
<evidence type="ECO:0000256" key="3">
    <source>
        <dbReference type="ARBA" id="ARBA00022898"/>
    </source>
</evidence>
<comment type="similarity">
    <text evidence="5">Belongs to the class-II pyridoxal-phosphate-dependent aminotransferase family. MalY/PatB cystathionine beta-lyase subfamily.</text>
</comment>